<gene>
    <name evidence="2" type="ORF">BUL40_03150</name>
</gene>
<comment type="caution">
    <text evidence="2">The sequence shown here is derived from an EMBL/GenBank/DDBJ whole genome shotgun (WGS) entry which is preliminary data.</text>
</comment>
<reference evidence="2 3" key="1">
    <citation type="submission" date="2016-12" db="EMBL/GenBank/DDBJ databases">
        <authorList>
            <person name="Song W.-J."/>
            <person name="Kurnit D.M."/>
        </authorList>
    </citation>
    <scope>NUCLEOTIDE SEQUENCE [LARGE SCALE GENOMIC DNA]</scope>
    <source>
        <strain evidence="2 3">HSG9</strain>
    </source>
</reference>
<dbReference type="OrthoDB" id="7572916at2"/>
<evidence type="ECO:0008006" key="4">
    <source>
        <dbReference type="Google" id="ProtNLM"/>
    </source>
</evidence>
<evidence type="ECO:0000256" key="1">
    <source>
        <dbReference type="SAM" id="SignalP"/>
    </source>
</evidence>
<dbReference type="RefSeq" id="WP_080318056.1">
    <property type="nucleotide sequence ID" value="NZ_MTBC01000002.1"/>
</dbReference>
<name>A0A1V6LTX0_9FLAO</name>
<dbReference type="AlphaFoldDB" id="A0A1V6LTX0"/>
<proteinExistence type="predicted"/>
<accession>A0A1V6LTX0</accession>
<organism evidence="2 3">
    <name type="scientific">Croceivirga radicis</name>
    <dbReference type="NCBI Taxonomy" id="1929488"/>
    <lineage>
        <taxon>Bacteria</taxon>
        <taxon>Pseudomonadati</taxon>
        <taxon>Bacteroidota</taxon>
        <taxon>Flavobacteriia</taxon>
        <taxon>Flavobacteriales</taxon>
        <taxon>Flavobacteriaceae</taxon>
        <taxon>Croceivirga</taxon>
    </lineage>
</organism>
<keyword evidence="1" id="KW-0732">Signal</keyword>
<feature type="chain" id="PRO_5012483710" description="Lipocalin-like domain-containing protein" evidence="1">
    <location>
        <begin position="20"/>
        <end position="225"/>
    </location>
</feature>
<evidence type="ECO:0000313" key="2">
    <source>
        <dbReference type="EMBL" id="OQD43625.1"/>
    </source>
</evidence>
<feature type="signal peptide" evidence="1">
    <location>
        <begin position="1"/>
        <end position="19"/>
    </location>
</feature>
<protein>
    <recommendedName>
        <fullName evidence="4">Lipocalin-like domain-containing protein</fullName>
    </recommendedName>
</protein>
<dbReference type="EMBL" id="MTBC01000002">
    <property type="protein sequence ID" value="OQD43625.1"/>
    <property type="molecule type" value="Genomic_DNA"/>
</dbReference>
<sequence length="225" mass="24795">MKAALYLLVVLFSCSNSLAQKSGNNLEKVDGWYFRVTGGYPAAISFEPIVLFKDGTYFEIGEEALSEVDISQSKITDVNLWGKWTRNGTIFTLTNEENKSYQYDLDSGNWFVAFPYNPKIKLIGTYEKVSGGVYGNGLMALFSSKLTFLDDKHFTHAKNGGVTAYGSSAWKNDENSGVYHIKGNEISLSYNNGATIKLSFAIGAEGDNVIDTDMLFIGGKAYVIE</sequence>
<dbReference type="Proteomes" id="UP000191680">
    <property type="component" value="Unassembled WGS sequence"/>
</dbReference>
<keyword evidence="3" id="KW-1185">Reference proteome</keyword>
<evidence type="ECO:0000313" key="3">
    <source>
        <dbReference type="Proteomes" id="UP000191680"/>
    </source>
</evidence>